<name>A0A1M6PDB8_9FIRM</name>
<sequence length="74" mass="8351">METKNLDPHSPYTLFLILVLLVLAQNKNVEEVLTKIRAFLLETKRSIAGVRGGLQAMNTSIETFHANFAELHDK</sequence>
<dbReference type="OrthoDB" id="1787345at2"/>
<dbReference type="STRING" id="1121421.SAMN02745123_00513"/>
<dbReference type="Proteomes" id="UP000183997">
    <property type="component" value="Unassembled WGS sequence"/>
</dbReference>
<dbReference type="EMBL" id="FRAR01000006">
    <property type="protein sequence ID" value="SHK05917.1"/>
    <property type="molecule type" value="Genomic_DNA"/>
</dbReference>
<dbReference type="RefSeq" id="WP_072910718.1">
    <property type="nucleotide sequence ID" value="NZ_FRAR01000006.1"/>
</dbReference>
<gene>
    <name evidence="1" type="ORF">SAMN02745123_00513</name>
</gene>
<dbReference type="AlphaFoldDB" id="A0A1M6PDB8"/>
<proteinExistence type="predicted"/>
<reference evidence="2" key="1">
    <citation type="submission" date="2016-11" db="EMBL/GenBank/DDBJ databases">
        <authorList>
            <person name="Varghese N."/>
            <person name="Submissions S."/>
        </authorList>
    </citation>
    <scope>NUCLEOTIDE SEQUENCE [LARGE SCALE GENOMIC DNA]</scope>
    <source>
        <strain evidence="2">DSM 10349</strain>
    </source>
</reference>
<protein>
    <submittedName>
        <fullName evidence="1">Uncharacterized protein</fullName>
    </submittedName>
</protein>
<accession>A0A1M6PDB8</accession>
<keyword evidence="2" id="KW-1185">Reference proteome</keyword>
<organism evidence="1 2">
    <name type="scientific">Desulforamulus aeronauticus DSM 10349</name>
    <dbReference type="NCBI Taxonomy" id="1121421"/>
    <lineage>
        <taxon>Bacteria</taxon>
        <taxon>Bacillati</taxon>
        <taxon>Bacillota</taxon>
        <taxon>Clostridia</taxon>
        <taxon>Eubacteriales</taxon>
        <taxon>Peptococcaceae</taxon>
        <taxon>Desulforamulus</taxon>
    </lineage>
</organism>
<evidence type="ECO:0000313" key="1">
    <source>
        <dbReference type="EMBL" id="SHK05917.1"/>
    </source>
</evidence>
<evidence type="ECO:0000313" key="2">
    <source>
        <dbReference type="Proteomes" id="UP000183997"/>
    </source>
</evidence>